<organism evidence="2 3">
    <name type="scientific">Corchorus olitorius</name>
    <dbReference type="NCBI Taxonomy" id="93759"/>
    <lineage>
        <taxon>Eukaryota</taxon>
        <taxon>Viridiplantae</taxon>
        <taxon>Streptophyta</taxon>
        <taxon>Embryophyta</taxon>
        <taxon>Tracheophyta</taxon>
        <taxon>Spermatophyta</taxon>
        <taxon>Magnoliopsida</taxon>
        <taxon>eudicotyledons</taxon>
        <taxon>Gunneridae</taxon>
        <taxon>Pentapetalae</taxon>
        <taxon>rosids</taxon>
        <taxon>malvids</taxon>
        <taxon>Malvales</taxon>
        <taxon>Malvaceae</taxon>
        <taxon>Grewioideae</taxon>
        <taxon>Apeibeae</taxon>
        <taxon>Corchorus</taxon>
    </lineage>
</organism>
<dbReference type="Proteomes" id="UP000187203">
    <property type="component" value="Unassembled WGS sequence"/>
</dbReference>
<dbReference type="PANTHER" id="PTHR15657:SF1">
    <property type="entry name" value="THYROID TRANSCRIPTION FACTOR 1-ASSOCIATED PROTEIN 26"/>
    <property type="match status" value="1"/>
</dbReference>
<dbReference type="PANTHER" id="PTHR15657">
    <property type="entry name" value="THYROID TRANSCRIPTION FACTOR 1-ASSOCIATED PROTEIN 26"/>
    <property type="match status" value="1"/>
</dbReference>
<name>A0A1R3KHT6_9ROSI</name>
<feature type="compositionally biased region" description="Basic residues" evidence="1">
    <location>
        <begin position="156"/>
        <end position="167"/>
    </location>
</feature>
<feature type="region of interest" description="Disordered" evidence="1">
    <location>
        <begin position="1"/>
        <end position="32"/>
    </location>
</feature>
<dbReference type="STRING" id="93759.A0A1R3KHT6"/>
<dbReference type="InterPro" id="IPR013730">
    <property type="entry name" value="Fyv7/TAP26"/>
</dbReference>
<dbReference type="Pfam" id="PF08524">
    <property type="entry name" value="rRNA_processing"/>
    <property type="match status" value="1"/>
</dbReference>
<gene>
    <name evidence="2" type="ORF">COLO4_08018</name>
</gene>
<evidence type="ECO:0000313" key="2">
    <source>
        <dbReference type="EMBL" id="OMP06619.1"/>
    </source>
</evidence>
<dbReference type="AlphaFoldDB" id="A0A1R3KHT6"/>
<proteinExistence type="predicted"/>
<feature type="compositionally biased region" description="Basic and acidic residues" evidence="1">
    <location>
        <begin position="118"/>
        <end position="155"/>
    </location>
</feature>
<feature type="compositionally biased region" description="Basic and acidic residues" evidence="1">
    <location>
        <begin position="92"/>
        <end position="104"/>
    </location>
</feature>
<sequence length="195" mass="22181">MKNRKVNGKGSGDGIEIDGPKPVSMKKNNMKRLGGSGLSLQAFANAKSTSSGYNPALIKQRREFYKNAKYVKKYKRSLKQSQGNDFPSAIKTPEDKNEDADGIRTSKKNKKKKSGWHSLKELYEKQREEKEKERMEREAIIQAKKEQKEKAEAQRKAGKMKMFKRTTHGQPVMKYRIQNLLQSIQSSSGASHSKS</sequence>
<protein>
    <submittedName>
        <fullName evidence="2">rRNA processing</fullName>
    </submittedName>
</protein>
<dbReference type="OrthoDB" id="1928808at2759"/>
<keyword evidence="3" id="KW-1185">Reference proteome</keyword>
<feature type="region of interest" description="Disordered" evidence="1">
    <location>
        <begin position="76"/>
        <end position="171"/>
    </location>
</feature>
<feature type="compositionally biased region" description="Basic residues" evidence="1">
    <location>
        <begin position="105"/>
        <end position="115"/>
    </location>
</feature>
<evidence type="ECO:0000256" key="1">
    <source>
        <dbReference type="SAM" id="MobiDB-lite"/>
    </source>
</evidence>
<comment type="caution">
    <text evidence="2">The sequence shown here is derived from an EMBL/GenBank/DDBJ whole genome shotgun (WGS) entry which is preliminary data.</text>
</comment>
<accession>A0A1R3KHT6</accession>
<evidence type="ECO:0000313" key="3">
    <source>
        <dbReference type="Proteomes" id="UP000187203"/>
    </source>
</evidence>
<dbReference type="EMBL" id="AWUE01013553">
    <property type="protein sequence ID" value="OMP06619.1"/>
    <property type="molecule type" value="Genomic_DNA"/>
</dbReference>
<dbReference type="GO" id="GO:0005634">
    <property type="term" value="C:nucleus"/>
    <property type="evidence" value="ECO:0007669"/>
    <property type="project" value="TreeGrafter"/>
</dbReference>
<reference evidence="3" key="1">
    <citation type="submission" date="2013-09" db="EMBL/GenBank/DDBJ databases">
        <title>Corchorus olitorius genome sequencing.</title>
        <authorList>
            <person name="Alam M."/>
            <person name="Haque M.S."/>
            <person name="Islam M.S."/>
            <person name="Emdad E.M."/>
            <person name="Islam M.M."/>
            <person name="Ahmed B."/>
            <person name="Halim A."/>
            <person name="Hossen Q.M.M."/>
            <person name="Hossain M.Z."/>
            <person name="Ahmed R."/>
            <person name="Khan M.M."/>
            <person name="Islam R."/>
            <person name="Rashid M.M."/>
            <person name="Khan S.A."/>
            <person name="Rahman M.S."/>
            <person name="Alam M."/>
            <person name="Yahiya A.S."/>
            <person name="Khan M.S."/>
            <person name="Azam M.S."/>
            <person name="Haque T."/>
            <person name="Lashkar M.Z.H."/>
            <person name="Akhand A.I."/>
            <person name="Morshed G."/>
            <person name="Roy S."/>
            <person name="Uddin K.S."/>
            <person name="Rabeya T."/>
            <person name="Hossain A.S."/>
            <person name="Chowdhury A."/>
            <person name="Snigdha A.R."/>
            <person name="Mortoza M.S."/>
            <person name="Matin S.A."/>
            <person name="Hoque S.M.E."/>
            <person name="Islam M.K."/>
            <person name="Roy D.K."/>
            <person name="Haider R."/>
            <person name="Moosa M.M."/>
            <person name="Elias S.M."/>
            <person name="Hasan A.M."/>
            <person name="Jahan S."/>
            <person name="Shafiuddin M."/>
            <person name="Mahmood N."/>
            <person name="Shommy N.S."/>
        </authorList>
    </citation>
    <scope>NUCLEOTIDE SEQUENCE [LARGE SCALE GENOMIC DNA]</scope>
    <source>
        <strain evidence="3">cv. O-4</strain>
    </source>
</reference>